<dbReference type="AlphaFoldDB" id="A0A0A9CTG1"/>
<evidence type="ECO:0000256" key="2">
    <source>
        <dbReference type="SAM" id="Phobius"/>
    </source>
</evidence>
<feature type="region of interest" description="Disordered" evidence="1">
    <location>
        <begin position="1"/>
        <end position="23"/>
    </location>
</feature>
<sequence>METTKERIQSPAALEQKGGGKEKKRISVRVWWAAAGLYPILDCLLINFLFHRDDNSYRSSLRQISLITLVNFPCFP</sequence>
<evidence type="ECO:0000256" key="1">
    <source>
        <dbReference type="SAM" id="MobiDB-lite"/>
    </source>
</evidence>
<feature type="transmembrane region" description="Helical" evidence="2">
    <location>
        <begin position="30"/>
        <end position="50"/>
    </location>
</feature>
<name>A0A0A9CTG1_ARUDO</name>
<organism evidence="3">
    <name type="scientific">Arundo donax</name>
    <name type="common">Giant reed</name>
    <name type="synonym">Donax arundinaceus</name>
    <dbReference type="NCBI Taxonomy" id="35708"/>
    <lineage>
        <taxon>Eukaryota</taxon>
        <taxon>Viridiplantae</taxon>
        <taxon>Streptophyta</taxon>
        <taxon>Embryophyta</taxon>
        <taxon>Tracheophyta</taxon>
        <taxon>Spermatophyta</taxon>
        <taxon>Magnoliopsida</taxon>
        <taxon>Liliopsida</taxon>
        <taxon>Poales</taxon>
        <taxon>Poaceae</taxon>
        <taxon>PACMAD clade</taxon>
        <taxon>Arundinoideae</taxon>
        <taxon>Arundineae</taxon>
        <taxon>Arundo</taxon>
    </lineage>
</organism>
<keyword evidence="2" id="KW-0812">Transmembrane</keyword>
<proteinExistence type="predicted"/>
<keyword evidence="2" id="KW-1133">Transmembrane helix</keyword>
<reference evidence="3" key="2">
    <citation type="journal article" date="2015" name="Data Brief">
        <title>Shoot transcriptome of the giant reed, Arundo donax.</title>
        <authorList>
            <person name="Barrero R.A."/>
            <person name="Guerrero F.D."/>
            <person name="Moolhuijzen P."/>
            <person name="Goolsby J.A."/>
            <person name="Tidwell J."/>
            <person name="Bellgard S.E."/>
            <person name="Bellgard M.I."/>
        </authorList>
    </citation>
    <scope>NUCLEOTIDE SEQUENCE</scope>
    <source>
        <tissue evidence="3">Shoot tissue taken approximately 20 cm above the soil surface</tissue>
    </source>
</reference>
<reference evidence="3" key="1">
    <citation type="submission" date="2014-09" db="EMBL/GenBank/DDBJ databases">
        <authorList>
            <person name="Magalhaes I.L.F."/>
            <person name="Oliveira U."/>
            <person name="Santos F.R."/>
            <person name="Vidigal T.H.D.A."/>
            <person name="Brescovit A.D."/>
            <person name="Santos A.J."/>
        </authorList>
    </citation>
    <scope>NUCLEOTIDE SEQUENCE</scope>
    <source>
        <tissue evidence="3">Shoot tissue taken approximately 20 cm above the soil surface</tissue>
    </source>
</reference>
<accession>A0A0A9CTG1</accession>
<keyword evidence="2" id="KW-0472">Membrane</keyword>
<dbReference type="EMBL" id="GBRH01221240">
    <property type="protein sequence ID" value="JAD76655.1"/>
    <property type="molecule type" value="Transcribed_RNA"/>
</dbReference>
<protein>
    <submittedName>
        <fullName evidence="3">Uncharacterized protein</fullName>
    </submittedName>
</protein>
<evidence type="ECO:0000313" key="3">
    <source>
        <dbReference type="EMBL" id="JAD76655.1"/>
    </source>
</evidence>